<dbReference type="EMBL" id="JAEUBE010000084">
    <property type="protein sequence ID" value="KAH3670903.1"/>
    <property type="molecule type" value="Genomic_DNA"/>
</dbReference>
<dbReference type="Pfam" id="PF10311">
    <property type="entry name" value="Ilm1"/>
    <property type="match status" value="1"/>
</dbReference>
<keyword evidence="3" id="KW-0808">Transferase</keyword>
<dbReference type="GO" id="GO:0016757">
    <property type="term" value="F:glycosyltransferase activity"/>
    <property type="evidence" value="ECO:0007669"/>
    <property type="project" value="UniProtKB-KW"/>
</dbReference>
<evidence type="ECO:0000256" key="4">
    <source>
        <dbReference type="SAM" id="MobiDB-lite"/>
    </source>
</evidence>
<proteinExistence type="inferred from homology"/>
<feature type="transmembrane region" description="Helical" evidence="5">
    <location>
        <begin position="1010"/>
        <end position="1032"/>
    </location>
</feature>
<dbReference type="OrthoDB" id="205108at2759"/>
<evidence type="ECO:0000256" key="2">
    <source>
        <dbReference type="ARBA" id="ARBA00022676"/>
    </source>
</evidence>
<organism evidence="6 7">
    <name type="scientific">Ogataea philodendri</name>
    <dbReference type="NCBI Taxonomy" id="1378263"/>
    <lineage>
        <taxon>Eukaryota</taxon>
        <taxon>Fungi</taxon>
        <taxon>Dikarya</taxon>
        <taxon>Ascomycota</taxon>
        <taxon>Saccharomycotina</taxon>
        <taxon>Pichiomycetes</taxon>
        <taxon>Pichiales</taxon>
        <taxon>Pichiaceae</taxon>
        <taxon>Ogataea</taxon>
    </lineage>
</organism>
<keyword evidence="5" id="KW-1133">Transmembrane helix</keyword>
<dbReference type="InterPro" id="IPR029044">
    <property type="entry name" value="Nucleotide-diphossugar_trans"/>
</dbReference>
<feature type="transmembrane region" description="Helical" evidence="5">
    <location>
        <begin position="1044"/>
        <end position="1062"/>
    </location>
</feature>
<dbReference type="GO" id="GO:0006487">
    <property type="term" value="P:protein N-linked glycosylation"/>
    <property type="evidence" value="ECO:0007669"/>
    <property type="project" value="TreeGrafter"/>
</dbReference>
<evidence type="ECO:0000256" key="5">
    <source>
        <dbReference type="SAM" id="Phobius"/>
    </source>
</evidence>
<feature type="region of interest" description="Disordered" evidence="4">
    <location>
        <begin position="1161"/>
        <end position="1195"/>
    </location>
</feature>
<keyword evidence="5" id="KW-0812">Transmembrane</keyword>
<dbReference type="InterPro" id="IPR008630">
    <property type="entry name" value="Glyco_trans_34"/>
</dbReference>
<gene>
    <name evidence="6" type="ORF">OGAPHI_000614</name>
</gene>
<dbReference type="Proteomes" id="UP000769157">
    <property type="component" value="Unassembled WGS sequence"/>
</dbReference>
<name>A0A9P8PEP7_9ASCO</name>
<dbReference type="Pfam" id="PF05637">
    <property type="entry name" value="Glyco_transf_34"/>
    <property type="match status" value="1"/>
</dbReference>
<dbReference type="InterPro" id="IPR018815">
    <property type="entry name" value="Incr_loss_mito_DNA_1"/>
</dbReference>
<dbReference type="Gene3D" id="3.90.550.10">
    <property type="entry name" value="Spore Coat Polysaccharide Biosynthesis Protein SpsA, Chain A"/>
    <property type="match status" value="1"/>
</dbReference>
<dbReference type="PANTHER" id="PTHR31306">
    <property type="entry name" value="ALPHA-1,6-MANNOSYLTRANSFERASE MNN11-RELATED"/>
    <property type="match status" value="1"/>
</dbReference>
<accession>A0A9P8PEP7</accession>
<protein>
    <submittedName>
        <fullName evidence="6">Uncharacterized protein</fullName>
    </submittedName>
</protein>
<sequence length="1321" mass="151137">MVQDVAQKVVVIEHVFLSHQLVLVDGLLAVVYPIRHGEVDGLVDVETSVETSMVHFRERDHELVRLLVHIVNADLGPKLLSHQRGNLVWGQESHQLMEQVWLFREIVWTQVMTNSLEHIAVSSRMSSCREPRYFSWSIVVDIRPIPNFKVLVVLVFGVDESPELLLNSVDRRIHIPAKHFLAILLLQLVAFLSKFPNSVDGIKVLLKPIVTVCALETFLTEPVVGGNLVQNRCETLHMVIPVAIIANEYCFWMVGKPALFAAVALFLLNKLGDPRVQSRCLLALRFLVFQKPNVFQQIGVKGPVKFSTVKWQLVVHIEIIKMNGNIVKSAKPELPGSIGQTQLAQSLKPGVELKRIWIKCKRSVPAMWRFQFKDPILFTKLDDFPAIEIFDRVGKLLLAVFSLKIKSCYNGPAMEDIDDEKFQKKPNRSRDWRENAINLWKRFKLRLYRRDRPTIIRLLGISLLVTILLFWLLSPGATPGSRKSTQRRLRNHFDLSRKKYHDNLNMKLANNHENIGFGLATNRKNHKTPGVAPIPSLPGIFADDDSQIERKKTLTNSKKNKSLLQKLGLSRQKRKIYVILGHSPEVGIKHQKSKEYWLMEKLSLLNKKHYCEKHNYELIVVNALDDDIGLYQKRYQHEFREGWEKFDILRRLMKRTSDDGSSDVEEWFWYLDIHTLIMQPELSLEQVVFKNLDYIYRDLRYFNPNNLVVDEDLNHFTLGTSLRETTDINSVDLILTQDCNGINLNSFFVRKSDWTNLLLDVIWDPVFYKQMHVKWVKQGNEKKYGFRLSTDEYDSNSYNNDVEEKNCLEYLFNTQSWIRAKIGFMPIKAFNSLSQDYCVVEPDDHEEEYESLLSVEAGEDPKFDLAKSNLLKNQHFHYSPEDRDFVVNFMNCEKHHNCWDRFQEFSDIYEDLHKSWRKNAVENPLLDQTMAILSSNLVNTLRIAFHGVVAYLLLTSPKSVLEYDGLIILSSSMNIPLLMTTEGSSLYGSLALLVFFLGLNDLVPLLDGNYNYFEAALPTRLLAYFGLIFYCYMGGNPIINNSLVFGYCFMEIWFSVLIFSSVREEKLNRIKEEEKKVLDLKEKEIIQLTPVGSFLTETSSNVGSFLNSTTHSASDVLVLHHQQSTDRGSTRSASGQLQCTWVLTCLGNHLGSAFHHLGSTLQSNSRRNTHSNTSLGKSLHEQQGESNTGTNQGGGSVLVSFRQLDGGSNTTNQVHHEVLVFLTLLGERDHSDTSTELGRGVCHDTGDFAGVGGPSAQLFNRPSCKQRDNDLVAGQFARDLVVDLLTEERLATEYEDVCFANRLGVIGWSERSFDLLAIGFL</sequence>
<dbReference type="GeneID" id="70232582"/>
<evidence type="ECO:0000256" key="1">
    <source>
        <dbReference type="ARBA" id="ARBA00005664"/>
    </source>
</evidence>
<comment type="caution">
    <text evidence="6">The sequence shown here is derived from an EMBL/GenBank/DDBJ whole genome shotgun (WGS) entry which is preliminary data.</text>
</comment>
<keyword evidence="2" id="KW-0328">Glycosyltransferase</keyword>
<dbReference type="GO" id="GO:0000139">
    <property type="term" value="C:Golgi membrane"/>
    <property type="evidence" value="ECO:0007669"/>
    <property type="project" value="TreeGrafter"/>
</dbReference>
<dbReference type="RefSeq" id="XP_046064271.1">
    <property type="nucleotide sequence ID" value="XM_046207417.1"/>
</dbReference>
<reference evidence="6" key="1">
    <citation type="journal article" date="2021" name="Open Biol.">
        <title>Shared evolutionary footprints suggest mitochondrial oxidative damage underlies multiple complex I losses in fungi.</title>
        <authorList>
            <person name="Schikora-Tamarit M.A."/>
            <person name="Marcet-Houben M."/>
            <person name="Nosek J."/>
            <person name="Gabaldon T."/>
        </authorList>
    </citation>
    <scope>NUCLEOTIDE SEQUENCE</scope>
    <source>
        <strain evidence="6">CBS6075</strain>
    </source>
</reference>
<evidence type="ECO:0000313" key="6">
    <source>
        <dbReference type="EMBL" id="KAH3670903.1"/>
    </source>
</evidence>
<evidence type="ECO:0000256" key="3">
    <source>
        <dbReference type="ARBA" id="ARBA00022679"/>
    </source>
</evidence>
<dbReference type="PANTHER" id="PTHR31306:SF5">
    <property type="entry name" value="ALPHA-1,6-MANNOSYLTRANSFERASE MNN10-RELATED"/>
    <property type="match status" value="1"/>
</dbReference>
<comment type="similarity">
    <text evidence="1">Belongs to the glycosyltransferase 34 family.</text>
</comment>
<evidence type="ECO:0000313" key="7">
    <source>
        <dbReference type="Proteomes" id="UP000769157"/>
    </source>
</evidence>
<feature type="compositionally biased region" description="Low complexity" evidence="4">
    <location>
        <begin position="1163"/>
        <end position="1174"/>
    </location>
</feature>
<keyword evidence="7" id="KW-1185">Reference proteome</keyword>
<feature type="transmembrane region" description="Helical" evidence="5">
    <location>
        <begin position="975"/>
        <end position="998"/>
    </location>
</feature>
<reference evidence="6" key="2">
    <citation type="submission" date="2021-01" db="EMBL/GenBank/DDBJ databases">
        <authorList>
            <person name="Schikora-Tamarit M.A."/>
        </authorList>
    </citation>
    <scope>NUCLEOTIDE SEQUENCE</scope>
    <source>
        <strain evidence="6">CBS6075</strain>
    </source>
</reference>
<feature type="transmembrane region" description="Helical" evidence="5">
    <location>
        <begin position="454"/>
        <end position="473"/>
    </location>
</feature>
<keyword evidence="5" id="KW-0472">Membrane</keyword>